<organism evidence="3 4">
    <name type="scientific">Edaphochlamys debaryana</name>
    <dbReference type="NCBI Taxonomy" id="47281"/>
    <lineage>
        <taxon>Eukaryota</taxon>
        <taxon>Viridiplantae</taxon>
        <taxon>Chlorophyta</taxon>
        <taxon>core chlorophytes</taxon>
        <taxon>Chlorophyceae</taxon>
        <taxon>CS clade</taxon>
        <taxon>Chlamydomonadales</taxon>
        <taxon>Chlamydomonadales incertae sedis</taxon>
        <taxon>Edaphochlamys</taxon>
    </lineage>
</organism>
<keyword evidence="1" id="KW-0175">Coiled coil</keyword>
<evidence type="ECO:0000313" key="4">
    <source>
        <dbReference type="Proteomes" id="UP000612055"/>
    </source>
</evidence>
<dbReference type="EMBL" id="JAEHOE010000037">
    <property type="protein sequence ID" value="KAG2493530.1"/>
    <property type="molecule type" value="Genomic_DNA"/>
</dbReference>
<dbReference type="PANTHER" id="PTHR35315">
    <property type="entry name" value="ACI13"/>
    <property type="match status" value="1"/>
</dbReference>
<dbReference type="AlphaFoldDB" id="A0A835Y0K4"/>
<feature type="compositionally biased region" description="Basic and acidic residues" evidence="2">
    <location>
        <begin position="171"/>
        <end position="211"/>
    </location>
</feature>
<sequence length="279" mass="30277">MYHYSQKAIEQKEKELMESIARNYGRIREVERELSNLQLQLKLTAGPKKQALEMLRKKIETQNEKVVAVRAKHTAAKATYERLDAELKKEEAVKDQLCDELNMLVQQAARAQMDKLEELKTHLEALYSGGGTHAQQQAAGPHGAAPGAAQQASAQGGDAGPSGQAAAAQEEEQRKQQEEAERQRQEAERQKREEDERQKQEAEERRRREAAEAEAAAARSRHVSLNPGPAAAPAQRTANGAAGPGGRAPAAGPGRPRPAQGQAAPARSAAGGQFLGFDT</sequence>
<evidence type="ECO:0000256" key="1">
    <source>
        <dbReference type="SAM" id="Coils"/>
    </source>
</evidence>
<evidence type="ECO:0008006" key="5">
    <source>
        <dbReference type="Google" id="ProtNLM"/>
    </source>
</evidence>
<dbReference type="Pfam" id="PF04949">
    <property type="entry name" value="Transcrip_act"/>
    <property type="match status" value="1"/>
</dbReference>
<evidence type="ECO:0000256" key="2">
    <source>
        <dbReference type="SAM" id="MobiDB-lite"/>
    </source>
</evidence>
<dbReference type="InterPro" id="IPR007033">
    <property type="entry name" value="GORAB"/>
</dbReference>
<protein>
    <recommendedName>
        <fullName evidence="5">RAB6-interacting golgin</fullName>
    </recommendedName>
</protein>
<feature type="compositionally biased region" description="Low complexity" evidence="2">
    <location>
        <begin position="133"/>
        <end position="168"/>
    </location>
</feature>
<evidence type="ECO:0000313" key="3">
    <source>
        <dbReference type="EMBL" id="KAG2493530.1"/>
    </source>
</evidence>
<proteinExistence type="predicted"/>
<dbReference type="OrthoDB" id="543227at2759"/>
<dbReference type="Proteomes" id="UP000612055">
    <property type="component" value="Unassembled WGS sequence"/>
</dbReference>
<feature type="coiled-coil region" evidence="1">
    <location>
        <begin position="20"/>
        <end position="126"/>
    </location>
</feature>
<name>A0A835Y0K4_9CHLO</name>
<reference evidence="3" key="1">
    <citation type="journal article" date="2020" name="bioRxiv">
        <title>Comparative genomics of Chlamydomonas.</title>
        <authorList>
            <person name="Craig R.J."/>
            <person name="Hasan A.R."/>
            <person name="Ness R.W."/>
            <person name="Keightley P.D."/>
        </authorList>
    </citation>
    <scope>NUCLEOTIDE SEQUENCE</scope>
    <source>
        <strain evidence="3">CCAP 11/70</strain>
    </source>
</reference>
<gene>
    <name evidence="3" type="ORF">HYH03_008344</name>
</gene>
<feature type="compositionally biased region" description="Low complexity" evidence="2">
    <location>
        <begin position="247"/>
        <end position="272"/>
    </location>
</feature>
<dbReference type="PANTHER" id="PTHR35315:SF1">
    <property type="entry name" value="RAB6-INTERACTING GOLGIN"/>
    <property type="match status" value="1"/>
</dbReference>
<comment type="caution">
    <text evidence="3">The sequence shown here is derived from an EMBL/GenBank/DDBJ whole genome shotgun (WGS) entry which is preliminary data.</text>
</comment>
<feature type="region of interest" description="Disordered" evidence="2">
    <location>
        <begin position="131"/>
        <end position="279"/>
    </location>
</feature>
<accession>A0A835Y0K4</accession>
<keyword evidence="4" id="KW-1185">Reference proteome</keyword>